<name>A0A1R3GC53_9ROSI</name>
<evidence type="ECO:0000256" key="1">
    <source>
        <dbReference type="SAM" id="MobiDB-lite"/>
    </source>
</evidence>
<evidence type="ECO:0000313" key="2">
    <source>
        <dbReference type="EMBL" id="OMO55643.1"/>
    </source>
</evidence>
<dbReference type="AlphaFoldDB" id="A0A1R3GC53"/>
<protein>
    <submittedName>
        <fullName evidence="2">Uncharacterized protein</fullName>
    </submittedName>
</protein>
<organism evidence="2 3">
    <name type="scientific">Corchorus olitorius</name>
    <dbReference type="NCBI Taxonomy" id="93759"/>
    <lineage>
        <taxon>Eukaryota</taxon>
        <taxon>Viridiplantae</taxon>
        <taxon>Streptophyta</taxon>
        <taxon>Embryophyta</taxon>
        <taxon>Tracheophyta</taxon>
        <taxon>Spermatophyta</taxon>
        <taxon>Magnoliopsida</taxon>
        <taxon>eudicotyledons</taxon>
        <taxon>Gunneridae</taxon>
        <taxon>Pentapetalae</taxon>
        <taxon>rosids</taxon>
        <taxon>malvids</taxon>
        <taxon>Malvales</taxon>
        <taxon>Malvaceae</taxon>
        <taxon>Grewioideae</taxon>
        <taxon>Apeibeae</taxon>
        <taxon>Corchorus</taxon>
    </lineage>
</organism>
<accession>A0A1R3GC53</accession>
<feature type="region of interest" description="Disordered" evidence="1">
    <location>
        <begin position="30"/>
        <end position="71"/>
    </location>
</feature>
<feature type="compositionally biased region" description="Basic residues" evidence="1">
    <location>
        <begin position="30"/>
        <end position="39"/>
    </location>
</feature>
<sequence>MGFEEGGGIDAYEVRLWLIDGRKRGTCSSKRRWLKRKKGCSAPRQKRREEEEEGKQARLSRFERTKRRRTR</sequence>
<comment type="caution">
    <text evidence="2">The sequence shown here is derived from an EMBL/GenBank/DDBJ whole genome shotgun (WGS) entry which is preliminary data.</text>
</comment>
<gene>
    <name evidence="2" type="ORF">COLO4_35903</name>
</gene>
<dbReference type="EMBL" id="AWUE01022901">
    <property type="protein sequence ID" value="OMO55643.1"/>
    <property type="molecule type" value="Genomic_DNA"/>
</dbReference>
<reference evidence="3" key="1">
    <citation type="submission" date="2013-09" db="EMBL/GenBank/DDBJ databases">
        <title>Corchorus olitorius genome sequencing.</title>
        <authorList>
            <person name="Alam M."/>
            <person name="Haque M.S."/>
            <person name="Islam M.S."/>
            <person name="Emdad E.M."/>
            <person name="Islam M.M."/>
            <person name="Ahmed B."/>
            <person name="Halim A."/>
            <person name="Hossen Q.M.M."/>
            <person name="Hossain M.Z."/>
            <person name="Ahmed R."/>
            <person name="Khan M.M."/>
            <person name="Islam R."/>
            <person name="Rashid M.M."/>
            <person name="Khan S.A."/>
            <person name="Rahman M.S."/>
            <person name="Alam M."/>
            <person name="Yahiya A.S."/>
            <person name="Khan M.S."/>
            <person name="Azam M.S."/>
            <person name="Haque T."/>
            <person name="Lashkar M.Z.H."/>
            <person name="Akhand A.I."/>
            <person name="Morshed G."/>
            <person name="Roy S."/>
            <person name="Uddin K.S."/>
            <person name="Rabeya T."/>
            <person name="Hossain A.S."/>
            <person name="Chowdhury A."/>
            <person name="Snigdha A.R."/>
            <person name="Mortoza M.S."/>
            <person name="Matin S.A."/>
            <person name="Hoque S.M.E."/>
            <person name="Islam M.K."/>
            <person name="Roy D.K."/>
            <person name="Haider R."/>
            <person name="Moosa M.M."/>
            <person name="Elias S.M."/>
            <person name="Hasan A.M."/>
            <person name="Jahan S."/>
            <person name="Shafiuddin M."/>
            <person name="Mahmood N."/>
            <person name="Shommy N.S."/>
        </authorList>
    </citation>
    <scope>NUCLEOTIDE SEQUENCE [LARGE SCALE GENOMIC DNA]</scope>
    <source>
        <strain evidence="3">cv. O-4</strain>
    </source>
</reference>
<proteinExistence type="predicted"/>
<keyword evidence="3" id="KW-1185">Reference proteome</keyword>
<evidence type="ECO:0000313" key="3">
    <source>
        <dbReference type="Proteomes" id="UP000187203"/>
    </source>
</evidence>
<dbReference type="Proteomes" id="UP000187203">
    <property type="component" value="Unassembled WGS sequence"/>
</dbReference>
<feature type="compositionally biased region" description="Basic and acidic residues" evidence="1">
    <location>
        <begin position="54"/>
        <end position="63"/>
    </location>
</feature>